<feature type="compositionally biased region" description="Low complexity" evidence="2">
    <location>
        <begin position="21"/>
        <end position="30"/>
    </location>
</feature>
<feature type="compositionally biased region" description="Basic and acidic residues" evidence="2">
    <location>
        <begin position="937"/>
        <end position="983"/>
    </location>
</feature>
<feature type="coiled-coil region" evidence="1">
    <location>
        <begin position="1279"/>
        <end position="1310"/>
    </location>
</feature>
<feature type="region of interest" description="Disordered" evidence="2">
    <location>
        <begin position="392"/>
        <end position="435"/>
    </location>
</feature>
<feature type="coiled-coil region" evidence="1">
    <location>
        <begin position="1335"/>
        <end position="1362"/>
    </location>
</feature>
<sequence>MSTAITALALLALGSEARCNSSSSSSSSSSRQFRGSIQTSQQPPSSGVSLVEEGSRASSESRMMAWPIAAVSEVAYGQGRYFNVQCMESHCGAQLNDCLDETDGSIEPTFNKDKREIHQSQCGIVLTCLWHEEQQEENKEKAEDQQNPDKLSPVAAKALAFARSARRMQGADHCTDGISRLDESMLEGSLMKCAFDFGCQRVKTADPAEQAAEGVVPGEKKVLEEVAQGKSMVEIESSEMKPAMINLESIDANCLQSSCDYELGNCDQDIECHSMVECLEVHQSRGEDESDCTKHLYQLDKVKGDVLTCGRKAKCFEASSSPSSFLELASSSASPSSFFQLAARSTSTADASVAEMRKRTDDMVKKLNSQMARLNIDTARTVKDEKADVARLEKAREESDKKMEKSEHEFEKEEQKLVEEPAPSAATSSFMESSGGPAFLEPLRKIAREARSFSMNMRQEAKQLENFAKKKSRTLKHRHPDESSLPVSLLELGRGADLPDYAVALKAENEDDAKVQKSLAKAEKALATLKEDVRTQSADLAKEQREDAAAASAHPEVSSFIQSDAAADETGWLNEFRERLHHINGVQAAPDGQLSGGSSLLETKAKSKKSFDEDEMDGDLGSSSMVDEEPDVGGDTSDSVVPANDEVETDAGGDSDAGEDIEASDASFLEAKEKSPINLDSDELRSREREVARLDDAFNSQLAKLKANNLEMQAEAKAELDKALDDQAKFEAENPNLSADISSLMQYGGGDRNSYNFEKHADEIRDLQSKWEREAKKLEVSGSDTSESDSEWQTKLDGLKEQKQEKEAKLDKIEQRMSASVAALKQDSHQISDIVKQRKKRTEEDAEPSSPSSFLETTGKHMSVAEESLHKLSAEIDDDIAKTRAKKLAILDEEKQVKDGDVTAAVKEHRSKAEIDWDNTQKATDELIAKVNAEMKTLDTDLDKTTKQDRKDLALLEQSRQSEDKSLEESEESLRELGKEELKNSVPLSNFLQKDNSTTTSKPSFFESGMNKARDVAAAIMNGAKSVGASFLQLDDKSIEANSEKAQQSINVAQEAISKLNADLADQQRVLETEEREFTKSSSVAHHPFSFESSDSVPAPLDLGGDVGASFLQTGEVKDTLTPDVLQEWYAKFEDSLNKVRADAGLPDIPRSSFLEKGLNFASMATNEKVKKDERDVEHMQHEFDDTLSKLKHDSADITAFSREETDAAKDLQAKLDATSGTESLLQTGTGAVHFDAEKETEALKDIERKWAADNEKIHNEYLQSTRQEDGSGPLSGWLEGEKVKAKEAEDQLRKMKDKLHQDLETLKRDTIVNNVHAGVSFLEMGAAAKDDGVMQLLDNLKSVLEKENAKTRAEAESIKEQEESLVAGHHPSSFLELGRAGRHKVVLPPAAERALSKAEADLSQLQAELSKGAV</sequence>
<dbReference type="EMBL" id="JABANM010000001">
    <property type="protein sequence ID" value="KAF4756725.1"/>
    <property type="molecule type" value="Genomic_DNA"/>
</dbReference>
<feature type="region of interest" description="Disordered" evidence="2">
    <location>
        <begin position="18"/>
        <end position="55"/>
    </location>
</feature>
<evidence type="ECO:0000256" key="2">
    <source>
        <dbReference type="SAM" id="MobiDB-lite"/>
    </source>
</evidence>
<feature type="compositionally biased region" description="Basic and acidic residues" evidence="2">
    <location>
        <begin position="530"/>
        <end position="548"/>
    </location>
</feature>
<comment type="caution">
    <text evidence="4">The sequence shown here is derived from an EMBL/GenBank/DDBJ whole genome shotgun (WGS) entry which is preliminary data.</text>
</comment>
<feature type="compositionally biased region" description="Acidic residues" evidence="2">
    <location>
        <begin position="645"/>
        <end position="663"/>
    </location>
</feature>
<feature type="signal peptide" evidence="3">
    <location>
        <begin position="1"/>
        <end position="17"/>
    </location>
</feature>
<feature type="region of interest" description="Disordered" evidence="2">
    <location>
        <begin position="530"/>
        <end position="563"/>
    </location>
</feature>
<evidence type="ECO:0000313" key="5">
    <source>
        <dbReference type="Proteomes" id="UP000574390"/>
    </source>
</evidence>
<evidence type="ECO:0000256" key="1">
    <source>
        <dbReference type="SAM" id="Coils"/>
    </source>
</evidence>
<feature type="compositionally biased region" description="Polar residues" evidence="2">
    <location>
        <begin position="31"/>
        <end position="48"/>
    </location>
</feature>
<feature type="region of interest" description="Disordered" evidence="2">
    <location>
        <begin position="777"/>
        <end position="860"/>
    </location>
</feature>
<feature type="compositionally biased region" description="Basic and acidic residues" evidence="2">
    <location>
        <begin position="392"/>
        <end position="419"/>
    </location>
</feature>
<feature type="coiled-coil region" evidence="1">
    <location>
        <begin position="1043"/>
        <end position="1077"/>
    </location>
</feature>
<reference evidence="4 5" key="1">
    <citation type="submission" date="2020-04" db="EMBL/GenBank/DDBJ databases">
        <title>Perkinsus olseni comparative genomics.</title>
        <authorList>
            <person name="Bogema D.R."/>
        </authorList>
    </citation>
    <scope>NUCLEOTIDE SEQUENCE [LARGE SCALE GENOMIC DNA]</scope>
    <source>
        <strain evidence="4">ATCC PRA-205</strain>
    </source>
</reference>
<organism evidence="4 5">
    <name type="scientific">Perkinsus olseni</name>
    <name type="common">Perkinsus atlanticus</name>
    <dbReference type="NCBI Taxonomy" id="32597"/>
    <lineage>
        <taxon>Eukaryota</taxon>
        <taxon>Sar</taxon>
        <taxon>Alveolata</taxon>
        <taxon>Perkinsozoa</taxon>
        <taxon>Perkinsea</taxon>
        <taxon>Perkinsida</taxon>
        <taxon>Perkinsidae</taxon>
        <taxon>Perkinsus</taxon>
    </lineage>
</organism>
<feature type="region of interest" description="Disordered" evidence="2">
    <location>
        <begin position="587"/>
        <end position="685"/>
    </location>
</feature>
<feature type="coiled-coil region" evidence="1">
    <location>
        <begin position="702"/>
        <end position="733"/>
    </location>
</feature>
<feature type="compositionally biased region" description="Polar residues" evidence="2">
    <location>
        <begin position="986"/>
        <end position="1003"/>
    </location>
</feature>
<keyword evidence="3" id="KW-0732">Signal</keyword>
<proteinExistence type="predicted"/>
<keyword evidence="1" id="KW-0175">Coiled coil</keyword>
<dbReference type="Proteomes" id="UP000574390">
    <property type="component" value="Unassembled WGS sequence"/>
</dbReference>
<evidence type="ECO:0000313" key="4">
    <source>
        <dbReference type="EMBL" id="KAF4756725.1"/>
    </source>
</evidence>
<protein>
    <submittedName>
        <fullName evidence="4">Uncharacterized protein</fullName>
    </submittedName>
</protein>
<feature type="region of interest" description="Disordered" evidence="2">
    <location>
        <begin position="937"/>
        <end position="1007"/>
    </location>
</feature>
<evidence type="ECO:0000256" key="3">
    <source>
        <dbReference type="SAM" id="SignalP"/>
    </source>
</evidence>
<accession>A0A7J6UHP3</accession>
<feature type="compositionally biased region" description="Basic and acidic residues" evidence="2">
    <location>
        <begin position="792"/>
        <end position="815"/>
    </location>
</feature>
<name>A0A7J6UHP3_PEROL</name>
<gene>
    <name evidence="4" type="ORF">FOZ62_000006</name>
</gene>
<feature type="chain" id="PRO_5029740724" evidence="3">
    <location>
        <begin position="18"/>
        <end position="1415"/>
    </location>
</feature>